<proteinExistence type="inferred from homology"/>
<dbReference type="PANTHER" id="PTHR17224">
    <property type="entry name" value="PEPTIDYL-TRNA HYDROLASE"/>
    <property type="match status" value="1"/>
</dbReference>
<evidence type="ECO:0000256" key="3">
    <source>
        <dbReference type="ARBA" id="ARBA00022801"/>
    </source>
</evidence>
<keyword evidence="4" id="KW-0694">RNA-binding</keyword>
<dbReference type="AlphaFoldDB" id="A0A6J5ZLQ9"/>
<sequence length="200" mass="21323">MGRFFSRSEPVDWLIVGLGNPGAGYEWTPHNVGFQVISELSKRWDLGRPRKSFNGLIVSGRVGPIGGPAVRVALLEPLTYMNESGTSAGPARGSLKVELDHVLVIHDEIDLPFGQLQPRLGGGLAGHNGLKSLRKGFGSEDFGRLRIGVGRPQSTDRATVSDYVLGRWTQPESEVNALVAAASDLAEQIVLGQAVLTGSA</sequence>
<dbReference type="CDD" id="cd00462">
    <property type="entry name" value="PTH"/>
    <property type="match status" value="1"/>
</dbReference>
<dbReference type="PROSITE" id="PS01196">
    <property type="entry name" value="PEPT_TRNA_HYDROL_2"/>
    <property type="match status" value="1"/>
</dbReference>
<dbReference type="Gene3D" id="3.40.50.1470">
    <property type="entry name" value="Peptidyl-tRNA hydrolase"/>
    <property type="match status" value="1"/>
</dbReference>
<dbReference type="NCBIfam" id="TIGR00447">
    <property type="entry name" value="pth"/>
    <property type="match status" value="1"/>
</dbReference>
<dbReference type="EC" id="3.1.1.29" evidence="1"/>
<dbReference type="InterPro" id="IPR036416">
    <property type="entry name" value="Pept_tRNA_hydro_sf"/>
</dbReference>
<evidence type="ECO:0000256" key="5">
    <source>
        <dbReference type="ARBA" id="ARBA00038063"/>
    </source>
</evidence>
<dbReference type="GO" id="GO:0004045">
    <property type="term" value="F:peptidyl-tRNA hydrolase activity"/>
    <property type="evidence" value="ECO:0007669"/>
    <property type="project" value="UniProtKB-EC"/>
</dbReference>
<dbReference type="Pfam" id="PF01195">
    <property type="entry name" value="Pept_tRNA_hydro"/>
    <property type="match status" value="1"/>
</dbReference>
<evidence type="ECO:0000313" key="6">
    <source>
        <dbReference type="EMBL" id="CAB4343255.1"/>
    </source>
</evidence>
<comment type="similarity">
    <text evidence="5">Belongs to the PTH family.</text>
</comment>
<protein>
    <recommendedName>
        <fullName evidence="1">peptidyl-tRNA hydrolase</fullName>
        <ecNumber evidence="1">3.1.1.29</ecNumber>
    </recommendedName>
</protein>
<dbReference type="EMBL" id="CAESAO010000057">
    <property type="protein sequence ID" value="CAB4343255.1"/>
    <property type="molecule type" value="Genomic_DNA"/>
</dbReference>
<reference evidence="6" key="1">
    <citation type="submission" date="2020-05" db="EMBL/GenBank/DDBJ databases">
        <authorList>
            <person name="Chiriac C."/>
            <person name="Salcher M."/>
            <person name="Ghai R."/>
            <person name="Kavagutti S V."/>
        </authorList>
    </citation>
    <scope>NUCLEOTIDE SEQUENCE</scope>
</reference>
<dbReference type="GO" id="GO:0000049">
    <property type="term" value="F:tRNA binding"/>
    <property type="evidence" value="ECO:0007669"/>
    <property type="project" value="UniProtKB-KW"/>
</dbReference>
<keyword evidence="2" id="KW-0820">tRNA-binding</keyword>
<name>A0A6J5ZLQ9_9ZZZZ</name>
<dbReference type="InterPro" id="IPR018171">
    <property type="entry name" value="Pept_tRNA_hydro_CS"/>
</dbReference>
<accession>A0A6J5ZLQ9</accession>
<dbReference type="InterPro" id="IPR001328">
    <property type="entry name" value="Pept_tRNA_hydro"/>
</dbReference>
<gene>
    <name evidence="6" type="ORF">UFOPK3522_00812</name>
</gene>
<dbReference type="HAMAP" id="MF_00083">
    <property type="entry name" value="Pept_tRNA_hydro_bact"/>
    <property type="match status" value="1"/>
</dbReference>
<dbReference type="PANTHER" id="PTHR17224:SF1">
    <property type="entry name" value="PEPTIDYL-TRNA HYDROLASE"/>
    <property type="match status" value="1"/>
</dbReference>
<evidence type="ECO:0000256" key="2">
    <source>
        <dbReference type="ARBA" id="ARBA00022555"/>
    </source>
</evidence>
<keyword evidence="3" id="KW-0378">Hydrolase</keyword>
<evidence type="ECO:0000256" key="4">
    <source>
        <dbReference type="ARBA" id="ARBA00022884"/>
    </source>
</evidence>
<dbReference type="SUPFAM" id="SSF53178">
    <property type="entry name" value="Peptidyl-tRNA hydrolase-like"/>
    <property type="match status" value="1"/>
</dbReference>
<organism evidence="6">
    <name type="scientific">freshwater metagenome</name>
    <dbReference type="NCBI Taxonomy" id="449393"/>
    <lineage>
        <taxon>unclassified sequences</taxon>
        <taxon>metagenomes</taxon>
        <taxon>ecological metagenomes</taxon>
    </lineage>
</organism>
<evidence type="ECO:0000256" key="1">
    <source>
        <dbReference type="ARBA" id="ARBA00013260"/>
    </source>
</evidence>